<dbReference type="HOGENOM" id="CLU_1294480_0_0_1"/>
<dbReference type="OrthoDB" id="2898509at2759"/>
<reference evidence="1" key="3">
    <citation type="submission" date="2010-09" db="EMBL/GenBank/DDBJ databases">
        <title>Annotation of Gaeumannomyces graminis var. tritici R3-111a-1.</title>
        <authorList>
            <consortium name="The Broad Institute Genome Sequencing Platform"/>
            <person name="Ma L.-J."/>
            <person name="Dead R."/>
            <person name="Young S.K."/>
            <person name="Zeng Q."/>
            <person name="Gargeya S."/>
            <person name="Fitzgerald M."/>
            <person name="Haas B."/>
            <person name="Abouelleil A."/>
            <person name="Alvarado L."/>
            <person name="Arachchi H.M."/>
            <person name="Berlin A."/>
            <person name="Brown A."/>
            <person name="Chapman S.B."/>
            <person name="Chen Z."/>
            <person name="Dunbar C."/>
            <person name="Freedman E."/>
            <person name="Gearin G."/>
            <person name="Gellesch M."/>
            <person name="Goldberg J."/>
            <person name="Griggs A."/>
            <person name="Gujja S."/>
            <person name="Heiman D."/>
            <person name="Howarth C."/>
            <person name="Larson L."/>
            <person name="Lui A."/>
            <person name="MacDonald P.J.P."/>
            <person name="Mehta T."/>
            <person name="Montmayeur A."/>
            <person name="Murphy C."/>
            <person name="Neiman D."/>
            <person name="Pearson M."/>
            <person name="Priest M."/>
            <person name="Roberts A."/>
            <person name="Saif S."/>
            <person name="Shea T."/>
            <person name="Shenoy N."/>
            <person name="Sisk P."/>
            <person name="Stolte C."/>
            <person name="Sykes S."/>
            <person name="Yandava C."/>
            <person name="Wortman J."/>
            <person name="Nusbaum C."/>
            <person name="Birren B."/>
        </authorList>
    </citation>
    <scope>NUCLEOTIDE SEQUENCE</scope>
    <source>
        <strain evidence="1">R3-111a-1</strain>
    </source>
</reference>
<dbReference type="GeneID" id="20352709"/>
<reference evidence="1" key="2">
    <citation type="submission" date="2010-07" db="EMBL/GenBank/DDBJ databases">
        <authorList>
            <consortium name="The Broad Institute Genome Sequencing Platform"/>
            <consortium name="Broad Institute Genome Sequencing Center for Infectious Disease"/>
            <person name="Ma L.-J."/>
            <person name="Dead R."/>
            <person name="Young S."/>
            <person name="Zeng Q."/>
            <person name="Koehrsen M."/>
            <person name="Alvarado L."/>
            <person name="Berlin A."/>
            <person name="Chapman S.B."/>
            <person name="Chen Z."/>
            <person name="Freedman E."/>
            <person name="Gellesch M."/>
            <person name="Goldberg J."/>
            <person name="Griggs A."/>
            <person name="Gujja S."/>
            <person name="Heilman E.R."/>
            <person name="Heiman D."/>
            <person name="Hepburn T."/>
            <person name="Howarth C."/>
            <person name="Jen D."/>
            <person name="Larson L."/>
            <person name="Mehta T."/>
            <person name="Neiman D."/>
            <person name="Pearson M."/>
            <person name="Roberts A."/>
            <person name="Saif S."/>
            <person name="Shea T."/>
            <person name="Shenoy N."/>
            <person name="Sisk P."/>
            <person name="Stolte C."/>
            <person name="Sykes S."/>
            <person name="Walk T."/>
            <person name="White J."/>
            <person name="Yandava C."/>
            <person name="Haas B."/>
            <person name="Nusbaum C."/>
            <person name="Birren B."/>
        </authorList>
    </citation>
    <scope>NUCLEOTIDE SEQUENCE</scope>
    <source>
        <strain evidence="1">R3-111a-1</strain>
    </source>
</reference>
<dbReference type="RefSeq" id="XP_009228412.1">
    <property type="nucleotide sequence ID" value="XM_009230148.1"/>
</dbReference>
<name>J3PFH6_GAET3</name>
<proteinExistence type="predicted"/>
<dbReference type="AlphaFoldDB" id="J3PFH6"/>
<protein>
    <submittedName>
        <fullName evidence="1 2">Uncharacterized protein</fullName>
    </submittedName>
</protein>
<sequence length="213" mass="23845">MCERCFVNGAKREGESHKLVITPVAVDFSRNPWVVGDYHRRLKEPEEVQLLATGRVQAMACDICDGQIVQGCFYRELAAHTPSLLLTTIQIWRVVHLPNTPWSQTAATAAATVPIYAIRATSVEFAARARYTTALQFYFADALDHSCLSNIWPVACQRRSQGSFPHEMKGRINCSLCGNLFNDDACFWTSTTTLKFVDHVIEKEEAATIATIF</sequence>
<dbReference type="EnsemblFungi" id="EJT70078">
    <property type="protein sequence ID" value="EJT70078"/>
    <property type="gene ID" value="GGTG_12251"/>
</dbReference>
<accession>J3PFH6</accession>
<organism evidence="1">
    <name type="scientific">Gaeumannomyces tritici (strain R3-111a-1)</name>
    <name type="common">Wheat and barley take-all root rot fungus</name>
    <name type="synonym">Gaeumannomyces graminis var. tritici</name>
    <dbReference type="NCBI Taxonomy" id="644352"/>
    <lineage>
        <taxon>Eukaryota</taxon>
        <taxon>Fungi</taxon>
        <taxon>Dikarya</taxon>
        <taxon>Ascomycota</taxon>
        <taxon>Pezizomycotina</taxon>
        <taxon>Sordariomycetes</taxon>
        <taxon>Sordariomycetidae</taxon>
        <taxon>Magnaporthales</taxon>
        <taxon>Magnaporthaceae</taxon>
        <taxon>Gaeumannomyces</taxon>
    </lineage>
</organism>
<dbReference type="Proteomes" id="UP000006039">
    <property type="component" value="Unassembled WGS sequence"/>
</dbReference>
<dbReference type="VEuPathDB" id="FungiDB:GGTG_12251"/>
<reference evidence="3" key="1">
    <citation type="submission" date="2010-07" db="EMBL/GenBank/DDBJ databases">
        <title>The genome sequence of Gaeumannomyces graminis var. tritici strain R3-111a-1.</title>
        <authorList>
            <consortium name="The Broad Institute Genome Sequencing Platform"/>
            <person name="Ma L.-J."/>
            <person name="Dead R."/>
            <person name="Young S."/>
            <person name="Zeng Q."/>
            <person name="Koehrsen M."/>
            <person name="Alvarado L."/>
            <person name="Berlin A."/>
            <person name="Chapman S.B."/>
            <person name="Chen Z."/>
            <person name="Freedman E."/>
            <person name="Gellesch M."/>
            <person name="Goldberg J."/>
            <person name="Griggs A."/>
            <person name="Gujja S."/>
            <person name="Heilman E.R."/>
            <person name="Heiman D."/>
            <person name="Hepburn T."/>
            <person name="Howarth C."/>
            <person name="Jen D."/>
            <person name="Larson L."/>
            <person name="Mehta T."/>
            <person name="Neiman D."/>
            <person name="Pearson M."/>
            <person name="Roberts A."/>
            <person name="Saif S."/>
            <person name="Shea T."/>
            <person name="Shenoy N."/>
            <person name="Sisk P."/>
            <person name="Stolte C."/>
            <person name="Sykes S."/>
            <person name="Walk T."/>
            <person name="White J."/>
            <person name="Yandava C."/>
            <person name="Haas B."/>
            <person name="Nusbaum C."/>
            <person name="Birren B."/>
        </authorList>
    </citation>
    <scope>NUCLEOTIDE SEQUENCE [LARGE SCALE GENOMIC DNA]</scope>
    <source>
        <strain evidence="3">R3-111a-1</strain>
    </source>
</reference>
<gene>
    <name evidence="2" type="primary">20352709</name>
    <name evidence="1" type="ORF">GGTG_12251</name>
</gene>
<evidence type="ECO:0000313" key="3">
    <source>
        <dbReference type="Proteomes" id="UP000006039"/>
    </source>
</evidence>
<evidence type="ECO:0000313" key="2">
    <source>
        <dbReference type="EnsemblFungi" id="EJT70078"/>
    </source>
</evidence>
<reference evidence="2" key="4">
    <citation type="journal article" date="2015" name="G3 (Bethesda)">
        <title>Genome sequences of three phytopathogenic species of the Magnaporthaceae family of fungi.</title>
        <authorList>
            <person name="Okagaki L.H."/>
            <person name="Nunes C.C."/>
            <person name="Sailsbery J."/>
            <person name="Clay B."/>
            <person name="Brown D."/>
            <person name="John T."/>
            <person name="Oh Y."/>
            <person name="Young N."/>
            <person name="Fitzgerald M."/>
            <person name="Haas B.J."/>
            <person name="Zeng Q."/>
            <person name="Young S."/>
            <person name="Adiconis X."/>
            <person name="Fan L."/>
            <person name="Levin J.Z."/>
            <person name="Mitchell T.K."/>
            <person name="Okubara P.A."/>
            <person name="Farman M.L."/>
            <person name="Kohn L.M."/>
            <person name="Birren B."/>
            <person name="Ma L.-J."/>
            <person name="Dean R.A."/>
        </authorList>
    </citation>
    <scope>NUCLEOTIDE SEQUENCE</scope>
    <source>
        <strain evidence="2">R3-111a-1</strain>
    </source>
</reference>
<keyword evidence="3" id="KW-1185">Reference proteome</keyword>
<reference evidence="2" key="5">
    <citation type="submission" date="2018-04" db="UniProtKB">
        <authorList>
            <consortium name="EnsemblFungi"/>
        </authorList>
    </citation>
    <scope>IDENTIFICATION</scope>
    <source>
        <strain evidence="2">R3-111a-1</strain>
    </source>
</reference>
<evidence type="ECO:0000313" key="1">
    <source>
        <dbReference type="EMBL" id="EJT70078.1"/>
    </source>
</evidence>
<dbReference type="EMBL" id="GL385402">
    <property type="protein sequence ID" value="EJT70078.1"/>
    <property type="molecule type" value="Genomic_DNA"/>
</dbReference>